<gene>
    <name evidence="3" type="primary">LOC121229231</name>
</gene>
<organism evidence="2 3">
    <name type="scientific">Gossypium hirsutum</name>
    <name type="common">Upland cotton</name>
    <name type="synonym">Gossypium mexicanum</name>
    <dbReference type="NCBI Taxonomy" id="3635"/>
    <lineage>
        <taxon>Eukaryota</taxon>
        <taxon>Viridiplantae</taxon>
        <taxon>Streptophyta</taxon>
        <taxon>Embryophyta</taxon>
        <taxon>Tracheophyta</taxon>
        <taxon>Spermatophyta</taxon>
        <taxon>Magnoliopsida</taxon>
        <taxon>eudicotyledons</taxon>
        <taxon>Gunneridae</taxon>
        <taxon>Pentapetalae</taxon>
        <taxon>rosids</taxon>
        <taxon>malvids</taxon>
        <taxon>Malvales</taxon>
        <taxon>Malvaceae</taxon>
        <taxon>Malvoideae</taxon>
        <taxon>Gossypium</taxon>
    </lineage>
</organism>
<keyword evidence="2" id="KW-1185">Reference proteome</keyword>
<protein>
    <submittedName>
        <fullName evidence="3">Uncharacterized protein isoform X2</fullName>
    </submittedName>
</protein>
<feature type="compositionally biased region" description="Basic residues" evidence="1">
    <location>
        <begin position="52"/>
        <end position="67"/>
    </location>
</feature>
<evidence type="ECO:0000313" key="2">
    <source>
        <dbReference type="Proteomes" id="UP000818029"/>
    </source>
</evidence>
<dbReference type="RefSeq" id="XP_040968805.1">
    <property type="nucleotide sequence ID" value="XM_041112871.1"/>
</dbReference>
<name>A0ABM3BP21_GOSHI</name>
<sequence>MSKSRDLAETRDLQFANGLHGYFSKGQMILRFLKLIQHVMVQGSSCKAKRLKLSRRAPRVKRAKKRQNGPNREDDTRASHTPVAFRGVDQGFHDSHGLAIEPTWSCAI</sequence>
<accession>A0ABM3BP21</accession>
<dbReference type="GeneID" id="121229231"/>
<proteinExistence type="predicted"/>
<feature type="region of interest" description="Disordered" evidence="1">
    <location>
        <begin position="52"/>
        <end position="82"/>
    </location>
</feature>
<reference evidence="3" key="2">
    <citation type="submission" date="2025-08" db="UniProtKB">
        <authorList>
            <consortium name="RefSeq"/>
        </authorList>
    </citation>
    <scope>IDENTIFICATION</scope>
</reference>
<evidence type="ECO:0000313" key="3">
    <source>
        <dbReference type="RefSeq" id="XP_040968805.1"/>
    </source>
</evidence>
<dbReference type="Proteomes" id="UP000818029">
    <property type="component" value="Chromosome A05"/>
</dbReference>
<evidence type="ECO:0000256" key="1">
    <source>
        <dbReference type="SAM" id="MobiDB-lite"/>
    </source>
</evidence>
<reference evidence="2" key="1">
    <citation type="journal article" date="2020" name="Nat. Genet.">
        <title>Genomic diversifications of five Gossypium allopolyploid species and their impact on cotton improvement.</title>
        <authorList>
            <person name="Chen Z.J."/>
            <person name="Sreedasyam A."/>
            <person name="Ando A."/>
            <person name="Song Q."/>
            <person name="De Santiago L.M."/>
            <person name="Hulse-Kemp A.M."/>
            <person name="Ding M."/>
            <person name="Ye W."/>
            <person name="Kirkbride R.C."/>
            <person name="Jenkins J."/>
            <person name="Plott C."/>
            <person name="Lovell J."/>
            <person name="Lin Y.M."/>
            <person name="Vaughn R."/>
            <person name="Liu B."/>
            <person name="Simpson S."/>
            <person name="Scheffler B.E."/>
            <person name="Wen L."/>
            <person name="Saski C.A."/>
            <person name="Grover C.E."/>
            <person name="Hu G."/>
            <person name="Conover J.L."/>
            <person name="Carlson J.W."/>
            <person name="Shu S."/>
            <person name="Boston L.B."/>
            <person name="Williams M."/>
            <person name="Peterson D.G."/>
            <person name="McGee K."/>
            <person name="Jones D.C."/>
            <person name="Wendel J.F."/>
            <person name="Stelly D.M."/>
            <person name="Grimwood J."/>
            <person name="Schmutz J."/>
        </authorList>
    </citation>
    <scope>NUCLEOTIDE SEQUENCE [LARGE SCALE GENOMIC DNA]</scope>
    <source>
        <strain evidence="2">cv. TM-1</strain>
    </source>
</reference>